<reference evidence="3" key="1">
    <citation type="submission" date="2024-05" db="EMBL/GenBank/DDBJ databases">
        <title>Planctomycetes of the genus Singulisphaera possess chitinolytic capabilities.</title>
        <authorList>
            <person name="Ivanova A."/>
        </authorList>
    </citation>
    <scope>NUCLEOTIDE SEQUENCE</scope>
    <source>
        <strain evidence="3">Ch08T</strain>
    </source>
</reference>
<dbReference type="GO" id="GO:0004180">
    <property type="term" value="F:carboxypeptidase activity"/>
    <property type="evidence" value="ECO:0007669"/>
    <property type="project" value="UniProtKB-KW"/>
</dbReference>
<accession>A0AAU7CCF9</accession>
<gene>
    <name evidence="3" type="ORF">V5E97_32095</name>
</gene>
<feature type="compositionally biased region" description="Low complexity" evidence="1">
    <location>
        <begin position="1"/>
        <end position="11"/>
    </location>
</feature>
<evidence type="ECO:0000256" key="1">
    <source>
        <dbReference type="SAM" id="MobiDB-lite"/>
    </source>
</evidence>
<keyword evidence="2" id="KW-0812">Transmembrane</keyword>
<keyword evidence="2" id="KW-1133">Transmembrane helix</keyword>
<dbReference type="GO" id="GO:0030246">
    <property type="term" value="F:carbohydrate binding"/>
    <property type="evidence" value="ECO:0007669"/>
    <property type="project" value="InterPro"/>
</dbReference>
<proteinExistence type="predicted"/>
<keyword evidence="3" id="KW-0645">Protease</keyword>
<name>A0AAU7CCF9_9BACT</name>
<feature type="region of interest" description="Disordered" evidence="1">
    <location>
        <begin position="1"/>
        <end position="24"/>
    </location>
</feature>
<dbReference type="Gene3D" id="2.60.40.1120">
    <property type="entry name" value="Carboxypeptidase-like, regulatory domain"/>
    <property type="match status" value="1"/>
</dbReference>
<evidence type="ECO:0000313" key="3">
    <source>
        <dbReference type="EMBL" id="XBH02916.1"/>
    </source>
</evidence>
<feature type="compositionally biased region" description="Polar residues" evidence="1">
    <location>
        <begin position="13"/>
        <end position="23"/>
    </location>
</feature>
<dbReference type="Pfam" id="PF13620">
    <property type="entry name" value="CarboxypepD_reg"/>
    <property type="match status" value="1"/>
</dbReference>
<organism evidence="3">
    <name type="scientific">Singulisphaera sp. Ch08</name>
    <dbReference type="NCBI Taxonomy" id="3120278"/>
    <lineage>
        <taxon>Bacteria</taxon>
        <taxon>Pseudomonadati</taxon>
        <taxon>Planctomycetota</taxon>
        <taxon>Planctomycetia</taxon>
        <taxon>Isosphaerales</taxon>
        <taxon>Isosphaeraceae</taxon>
        <taxon>Singulisphaera</taxon>
    </lineage>
</organism>
<evidence type="ECO:0000256" key="2">
    <source>
        <dbReference type="SAM" id="Phobius"/>
    </source>
</evidence>
<keyword evidence="3" id="KW-0121">Carboxypeptidase</keyword>
<keyword evidence="2" id="KW-0472">Membrane</keyword>
<dbReference type="InterPro" id="IPR013784">
    <property type="entry name" value="Carb-bd-like_fold"/>
</dbReference>
<protein>
    <submittedName>
        <fullName evidence="3">Carboxypeptidase regulatory-like domain-containing protein</fullName>
    </submittedName>
</protein>
<sequence>MSSPSSSPISPLWRQNPTASGSAKRQADRRHWRIFVLLASILALAGVLLGLLGWIRPLPRPYLFPLWVSSYQSRKISFLPWAEQDLHALSRGGYISRIVNSPFDNQDRRTIQQELGRLGELLSTDSVVVYVNARACIGPLGHVAILPADADPADVRTWMPLREVLEALRASPAGWKLLVLDLSKRQGETRNAVIDDDIASRIPDDLKAVADPRRLTLAAAAPGQHSLTSEELGRSIFSYYIEEGLRGWTELDRPRLQRDGLIRVSDLAAYVRAHVDRWARLNRGVRQQPVLYGEGADFPLLALNHNTIQAAPPSPRTVTYPAWLEAGWSIRDRWRAASNNRVAPLAYRQLEQTLQAAEADWRGGVDLARIRQDRMANISIYEQLLTKIQSTAQPKPTSLAMAATQGWNQDQAVAAAVNDWIAKQAAPAKVETPEAAKAVSTKSETAKPGTVDTAAALDAKIKGASMLDLAGAIFHAASEAEPSRETILLLDGLLKDQQPEPLFVETLFLRQLAELARNSGDGSWPTETVRRALKVTSQGEQANNQAETLAWLRLSLEEAAQLRHNAGVILRAHGFAAVAEADRLFRVADARYALILEQQRVVLEARRLWLDVLQILPQSLDDLESPTSVQDHWTETVGRMIVLRDALALPAEVLSDVSPLPIEELRRRIGILHAQTEVLRQDLDELRRPYSDDSLAALLAEASKPRAGPETVRAIHAVLRNPAPSAKQRVALWQAARDLANRLLKETLRLDRSRLDPESIPGSDQDASWESNSRRLVERARRRIILLRLAGLPEADARVLDEQVAKAATQREAPGAWWDLERGLREVWNGGFTESNQGQANSPDRTRLNPLVAPSWSLTFNDATPKGLFYITWLREKRSLWTWLADQYEYDGADLGGPLFFRTAARELRAMSGKNERARVVSPWGFPGPVTPLSAESPVATESLSLRIPPDKAGSEPTSIDLLLADPSWLRVITTSTALQRSGPVGGDPNSLGTSYVLSPSTLAIRDIPLRVELSPEVEQPSDIPPPQGFLVRTRVGGRDFHQAVTLDLELASRRIQIFLSVNPKEPTEPQLDLGLRVIKERQPYYLYLRNPTSIAQEVLVDLKVGDQLVPGTSPQLSIPPGAISRVQFAAGSMKSETPLPDLTGPLQLLLRNATDKKSILGRATIGVRIAAPTEYVRVSRVEYAPASGAGGASKNRLSIELRTSAATAGPPTVAQLLLPPDQIPGFLGMGDGTLRGVIPPDGTPLLLFVKDLRRMPGADSIGTFYIQVDAYPRGIAFRTTFPPDGQPTLPVEDSRPALRLRAARSTPAVVSFPVRAEVDNPGPGSSLEIMLGRSQAGSFEPEEVRRFPTAQHRRIGFAPGGPDGSLLFEASADDWTTTLDLSDIEGQRVLRARLLDENGQEVQAVSQPLLIDNSRPSGPSLIELPLQARRGSKLMVKATASATDSGIASVRFFVGKPPAEGTPLPATVTTTPGNPDTEGVIWSAQLNLPDIKGPTDLAAQFTTGAGQTSYATANIELTDTDPVTPGRIVGTVLEGPRPQPGMVVILTQKPNDEARTKEAKPKAAEAKEAPSTEIARATTTADGTFRFDNLAPGNYQLTTSKEASQTKAKADVAVKASTTATVSLELFR</sequence>
<dbReference type="RefSeq" id="WP_406695657.1">
    <property type="nucleotide sequence ID" value="NZ_CP155447.1"/>
</dbReference>
<dbReference type="SUPFAM" id="SSF49452">
    <property type="entry name" value="Starch-binding domain-like"/>
    <property type="match status" value="1"/>
</dbReference>
<feature type="transmembrane region" description="Helical" evidence="2">
    <location>
        <begin position="34"/>
        <end position="55"/>
    </location>
</feature>
<dbReference type="EMBL" id="CP155447">
    <property type="protein sequence ID" value="XBH02916.1"/>
    <property type="molecule type" value="Genomic_DNA"/>
</dbReference>
<keyword evidence="3" id="KW-0378">Hydrolase</keyword>